<feature type="domain" description="TonB-dependent receptor plug" evidence="7">
    <location>
        <begin position="70"/>
        <end position="167"/>
    </location>
</feature>
<accession>A0A918MWH4</accession>
<sequence>MKHKTTTNHAIPFTKRTLLGAAVACALHAPAALAQTPADNTPDDDVEVIEVRGFTSSLKASMLDKKAASVVSDGITAEDIGKFPDQNVAESLQRITGVAIDRSGGEGQFITVRGFGPEFNTVLVNGRQIATENQGREFSFDTLPAELISGATVYKSPMASMQEGGIGATVEVSTARPFNYDGFTAAASVKGMYEEISEETTPQMSGLISNTFADGTMGLLAAASFQQRKAQTNMLETRYWRPGVNITNRSELDNPAYADSAQFNNVFVPQNFDQIVDLVDRERTSANLVFQYAPSDRMTLTLDGLYSKFEVDSDAHSVGHWFTDSNLDNLSFTDLGSVQTLDSTLVDGVGGATDFIRRRYGRDVEIMAFGANFEWLVNDSLTAVFDLSTSTAEDNSGGNNFFTVVGYNNAYSVDYSGSTPSLQVQGGNEALLDPSLGRMHYNERNGFDTEDTISEYRVDFEWLPDAITAFTKMEFGLYFQDREKDNSRLAADSCGIYCGYQHDLPDELLSVFNADNFFGGVPDQWLTYDPQDFFDYALSDEAAQQVADATGQSFAEVRAALDATNLANPTRASDSFVVEEEVMSAYMQFFFETEISDMLLDVNLGVRYSETDTSVDGIGRVLQDLQPVPNDPSDLNAIYATEGGTPVSETNSYSNLLPNLNAKLSLTDDLLLRYAYSQTLTRPTMGDLVPVFNVTTARPGNLQAQAGNTELKPFLSTNWDLSLEWYYDDTSYIAAAVFQKEVEDFIVATVEPETQSLDSGAYEFNVRRPRNGETANVDGIELAWLHTFENGFGIQANATVVNSDAELDKDDTSQVFALEGLGDSQNLTVFYEQDGFQARVAYNNREGFMQNVVSPLGGVEPRYTETYGQVDVSASYDIDETFTVFFEGINVTGEELRRHGRYEEQFVQLVDDGARYALGVRATF</sequence>
<keyword evidence="2 4" id="KW-0472">Membrane</keyword>
<dbReference type="RefSeq" id="WP_189404508.1">
    <property type="nucleotide sequence ID" value="NZ_BMXP01000002.1"/>
</dbReference>
<evidence type="ECO:0000259" key="6">
    <source>
        <dbReference type="Pfam" id="PF00593"/>
    </source>
</evidence>
<evidence type="ECO:0000256" key="4">
    <source>
        <dbReference type="RuleBase" id="RU003357"/>
    </source>
</evidence>
<dbReference type="NCBIfam" id="TIGR01782">
    <property type="entry name" value="TonB-Xanth-Caul"/>
    <property type="match status" value="1"/>
</dbReference>
<dbReference type="Proteomes" id="UP000631300">
    <property type="component" value="Unassembled WGS sequence"/>
</dbReference>
<feature type="domain" description="TonB-dependent receptor-like beta-barrel" evidence="6">
    <location>
        <begin position="393"/>
        <end position="891"/>
    </location>
</feature>
<evidence type="ECO:0000256" key="2">
    <source>
        <dbReference type="ARBA" id="ARBA00023136"/>
    </source>
</evidence>
<keyword evidence="8" id="KW-0675">Receptor</keyword>
<name>A0A918MWH4_9ALTE</name>
<evidence type="ECO:0000313" key="8">
    <source>
        <dbReference type="EMBL" id="GGW81080.1"/>
    </source>
</evidence>
<dbReference type="InterPro" id="IPR012910">
    <property type="entry name" value="Plug_dom"/>
</dbReference>
<dbReference type="GO" id="GO:0009279">
    <property type="term" value="C:cell outer membrane"/>
    <property type="evidence" value="ECO:0007669"/>
    <property type="project" value="UniProtKB-SubCell"/>
</dbReference>
<dbReference type="Pfam" id="PF07715">
    <property type="entry name" value="Plug"/>
    <property type="match status" value="1"/>
</dbReference>
<dbReference type="InterPro" id="IPR000531">
    <property type="entry name" value="Beta-barrel_TonB"/>
</dbReference>
<dbReference type="PANTHER" id="PTHR40980:SF3">
    <property type="entry name" value="TONB-DEPENDENT RECEPTOR-LIKE BETA-BARREL DOMAIN-CONTAINING PROTEIN"/>
    <property type="match status" value="1"/>
</dbReference>
<evidence type="ECO:0000256" key="3">
    <source>
        <dbReference type="ARBA" id="ARBA00023237"/>
    </source>
</evidence>
<dbReference type="CDD" id="cd01347">
    <property type="entry name" value="ligand_gated_channel"/>
    <property type="match status" value="1"/>
</dbReference>
<evidence type="ECO:0000256" key="5">
    <source>
        <dbReference type="SAM" id="SignalP"/>
    </source>
</evidence>
<dbReference type="SUPFAM" id="SSF56935">
    <property type="entry name" value="Porins"/>
    <property type="match status" value="1"/>
</dbReference>
<evidence type="ECO:0000256" key="1">
    <source>
        <dbReference type="ARBA" id="ARBA00004442"/>
    </source>
</evidence>
<comment type="subcellular location">
    <subcellularLocation>
        <location evidence="1 4">Cell outer membrane</location>
    </subcellularLocation>
</comment>
<keyword evidence="4" id="KW-0798">TonB box</keyword>
<dbReference type="PANTHER" id="PTHR40980">
    <property type="entry name" value="PLUG DOMAIN-CONTAINING PROTEIN"/>
    <property type="match status" value="1"/>
</dbReference>
<gene>
    <name evidence="8" type="ORF">GCM10007391_12740</name>
</gene>
<reference evidence="8" key="2">
    <citation type="submission" date="2020-09" db="EMBL/GenBank/DDBJ databases">
        <authorList>
            <person name="Sun Q."/>
            <person name="Kim S."/>
        </authorList>
    </citation>
    <scope>NUCLEOTIDE SEQUENCE</scope>
    <source>
        <strain evidence="8">KCTC 22164</strain>
    </source>
</reference>
<dbReference type="Gene3D" id="2.40.170.20">
    <property type="entry name" value="TonB-dependent receptor, beta-barrel domain"/>
    <property type="match status" value="1"/>
</dbReference>
<reference evidence="8" key="1">
    <citation type="journal article" date="2014" name="Int. J. Syst. Evol. Microbiol.">
        <title>Complete genome sequence of Corynebacterium casei LMG S-19264T (=DSM 44701T), isolated from a smear-ripened cheese.</title>
        <authorList>
            <consortium name="US DOE Joint Genome Institute (JGI-PGF)"/>
            <person name="Walter F."/>
            <person name="Albersmeier A."/>
            <person name="Kalinowski J."/>
            <person name="Ruckert C."/>
        </authorList>
    </citation>
    <scope>NUCLEOTIDE SEQUENCE</scope>
    <source>
        <strain evidence="8">KCTC 22164</strain>
    </source>
</reference>
<organism evidence="8 9">
    <name type="scientific">Alteromonas halophila</name>
    <dbReference type="NCBI Taxonomy" id="516698"/>
    <lineage>
        <taxon>Bacteria</taxon>
        <taxon>Pseudomonadati</taxon>
        <taxon>Pseudomonadota</taxon>
        <taxon>Gammaproteobacteria</taxon>
        <taxon>Alteromonadales</taxon>
        <taxon>Alteromonadaceae</taxon>
        <taxon>Alteromonas/Salinimonas group</taxon>
        <taxon>Alteromonas</taxon>
    </lineage>
</organism>
<dbReference type="InterPro" id="IPR036942">
    <property type="entry name" value="Beta-barrel_TonB_sf"/>
</dbReference>
<feature type="chain" id="PRO_5037018854" evidence="5">
    <location>
        <begin position="35"/>
        <end position="924"/>
    </location>
</feature>
<evidence type="ECO:0000259" key="7">
    <source>
        <dbReference type="Pfam" id="PF07715"/>
    </source>
</evidence>
<keyword evidence="3" id="KW-0998">Cell outer membrane</keyword>
<dbReference type="EMBL" id="BMXP01000002">
    <property type="protein sequence ID" value="GGW81080.1"/>
    <property type="molecule type" value="Genomic_DNA"/>
</dbReference>
<protein>
    <submittedName>
        <fullName evidence="8">TonB-dependent receptor</fullName>
    </submittedName>
</protein>
<dbReference type="Pfam" id="PF00593">
    <property type="entry name" value="TonB_dep_Rec_b-barrel"/>
    <property type="match status" value="1"/>
</dbReference>
<evidence type="ECO:0000313" key="9">
    <source>
        <dbReference type="Proteomes" id="UP000631300"/>
    </source>
</evidence>
<proteinExistence type="inferred from homology"/>
<dbReference type="Gene3D" id="2.170.130.10">
    <property type="entry name" value="TonB-dependent receptor, plug domain"/>
    <property type="match status" value="1"/>
</dbReference>
<comment type="caution">
    <text evidence="8">The sequence shown here is derived from an EMBL/GenBank/DDBJ whole genome shotgun (WGS) entry which is preliminary data.</text>
</comment>
<dbReference type="InterPro" id="IPR010104">
    <property type="entry name" value="TonB_rcpt_bac"/>
</dbReference>
<keyword evidence="5" id="KW-0732">Signal</keyword>
<comment type="similarity">
    <text evidence="4">Belongs to the TonB-dependent receptor family.</text>
</comment>
<keyword evidence="9" id="KW-1185">Reference proteome</keyword>
<dbReference type="AlphaFoldDB" id="A0A918MWH4"/>
<feature type="signal peptide" evidence="5">
    <location>
        <begin position="1"/>
        <end position="34"/>
    </location>
</feature>
<dbReference type="InterPro" id="IPR037066">
    <property type="entry name" value="Plug_dom_sf"/>
</dbReference>